<accession>A0A1V2UJ99</accession>
<feature type="transmembrane region" description="Helical" evidence="1">
    <location>
        <begin position="165"/>
        <end position="182"/>
    </location>
</feature>
<protein>
    <submittedName>
        <fullName evidence="3">Uncharacterized protein</fullName>
    </submittedName>
</protein>
<gene>
    <name evidence="3" type="ORF">BTN92_07945</name>
    <name evidence="2" type="ORF">HI921_03895</name>
</gene>
<keyword evidence="1" id="KW-0472">Membrane</keyword>
<reference evidence="2 5" key="2">
    <citation type="submission" date="2020-04" db="EMBL/GenBank/DDBJ databases">
        <authorList>
            <person name="Abaymova A."/>
            <person name="Teymurazov M."/>
            <person name="Tazyna O."/>
            <person name="Chatushin Y."/>
            <person name="Svetoch E."/>
            <person name="Pereligyn V."/>
            <person name="Pohylenko V."/>
            <person name="Platonov M."/>
            <person name="Kartsev N."/>
            <person name="Skryabin Y."/>
            <person name="Sizova A."/>
            <person name="Solomentsev V."/>
            <person name="Kislichkina A."/>
            <person name="Bogun A."/>
        </authorList>
    </citation>
    <scope>NUCLEOTIDE SEQUENCE [LARGE SCALE GENOMIC DNA]</scope>
    <source>
        <strain evidence="2">SCPM-O-B-8398</strain>
        <strain evidence="5">SCPM-O-B-8398 (E28)</strain>
    </source>
</reference>
<sequence length="197" mass="22590">MDFQSIDPKLASYLKDKGTTFFPQKEQKQSKLHWLLLILFGWLTIATLTQQLLLMAGFLLIAALIKGPGMLLWGIVYSFLVGLFPPIAFLLSVIFLLLNVQTIVKNWRVTMVGIFFYGYPLAMNALRHLTDWDTRWFFAISLLLGLVILHSLLTKIYARYGNSRLIAWYILCIPFSIVAALLPTKVKQRLKLKKVGR</sequence>
<keyword evidence="1" id="KW-0812">Transmembrane</keyword>
<evidence type="ECO:0000313" key="5">
    <source>
        <dbReference type="Proteomes" id="UP000557857"/>
    </source>
</evidence>
<keyword evidence="1" id="KW-1133">Transmembrane helix</keyword>
<comment type="caution">
    <text evidence="3">The sequence shown here is derived from an EMBL/GenBank/DDBJ whole genome shotgun (WGS) entry which is preliminary data.</text>
</comment>
<feature type="transmembrane region" description="Helical" evidence="1">
    <location>
        <begin position="136"/>
        <end position="153"/>
    </location>
</feature>
<dbReference type="Proteomes" id="UP000557857">
    <property type="component" value="Unassembled WGS sequence"/>
</dbReference>
<dbReference type="RefSeq" id="WP_010736140.1">
    <property type="nucleotide sequence ID" value="NZ_CABMMO010000006.1"/>
</dbReference>
<evidence type="ECO:0000313" key="4">
    <source>
        <dbReference type="Proteomes" id="UP000189299"/>
    </source>
</evidence>
<dbReference type="Proteomes" id="UP000189299">
    <property type="component" value="Unassembled WGS sequence"/>
</dbReference>
<proteinExistence type="predicted"/>
<name>A0A1V2UJ99_ENTMU</name>
<dbReference type="STRING" id="53346.A5802_000200"/>
<feature type="transmembrane region" description="Helical" evidence="1">
    <location>
        <begin position="71"/>
        <end position="97"/>
    </location>
</feature>
<organism evidence="3 4">
    <name type="scientific">Enterococcus mundtii</name>
    <dbReference type="NCBI Taxonomy" id="53346"/>
    <lineage>
        <taxon>Bacteria</taxon>
        <taxon>Bacillati</taxon>
        <taxon>Bacillota</taxon>
        <taxon>Bacilli</taxon>
        <taxon>Lactobacillales</taxon>
        <taxon>Enterococcaceae</taxon>
        <taxon>Enterococcus</taxon>
    </lineage>
</organism>
<reference evidence="3 4" key="1">
    <citation type="submission" date="2016-12" db="EMBL/GenBank/DDBJ databases">
        <authorList>
            <person name="Song W.-J."/>
            <person name="Kurnit D.M."/>
        </authorList>
    </citation>
    <scope>NUCLEOTIDE SEQUENCE [LARGE SCALE GENOMIC DNA]</scope>
    <source>
        <strain evidence="3 4">CGB1038-1_S1</strain>
    </source>
</reference>
<dbReference type="EMBL" id="JABCAG010000007">
    <property type="protein sequence ID" value="NMP57617.1"/>
    <property type="molecule type" value="Genomic_DNA"/>
</dbReference>
<dbReference type="EMBL" id="MSTR01000006">
    <property type="protein sequence ID" value="ONN43364.1"/>
    <property type="molecule type" value="Genomic_DNA"/>
</dbReference>
<feature type="transmembrane region" description="Helical" evidence="1">
    <location>
        <begin position="34"/>
        <end position="65"/>
    </location>
</feature>
<evidence type="ECO:0000313" key="2">
    <source>
        <dbReference type="EMBL" id="NMP57617.1"/>
    </source>
</evidence>
<dbReference type="OrthoDB" id="2194635at2"/>
<dbReference type="AlphaFoldDB" id="A0A1V2UJ99"/>
<evidence type="ECO:0000256" key="1">
    <source>
        <dbReference type="SAM" id="Phobius"/>
    </source>
</evidence>
<evidence type="ECO:0000313" key="3">
    <source>
        <dbReference type="EMBL" id="ONN43364.1"/>
    </source>
</evidence>
<feature type="transmembrane region" description="Helical" evidence="1">
    <location>
        <begin position="109"/>
        <end position="130"/>
    </location>
</feature>